<evidence type="ECO:0000256" key="3">
    <source>
        <dbReference type="ARBA" id="ARBA00022723"/>
    </source>
</evidence>
<dbReference type="GO" id="GO:0046872">
    <property type="term" value="F:metal ion binding"/>
    <property type="evidence" value="ECO:0007669"/>
    <property type="project" value="UniProtKB-KW"/>
</dbReference>
<evidence type="ECO:0000313" key="9">
    <source>
        <dbReference type="Proteomes" id="UP000494040"/>
    </source>
</evidence>
<dbReference type="InterPro" id="IPR051486">
    <property type="entry name" value="Hcy_S-methyltransferase"/>
</dbReference>
<dbReference type="InterPro" id="IPR003726">
    <property type="entry name" value="HCY_dom"/>
</dbReference>
<feature type="binding site" evidence="6">
    <location>
        <position position="224"/>
    </location>
    <ligand>
        <name>Zn(2+)</name>
        <dbReference type="ChEBI" id="CHEBI:29105"/>
    </ligand>
</feature>
<evidence type="ECO:0000256" key="1">
    <source>
        <dbReference type="ARBA" id="ARBA00022603"/>
    </source>
</evidence>
<evidence type="ECO:0000256" key="6">
    <source>
        <dbReference type="PROSITE-ProRule" id="PRU00333"/>
    </source>
</evidence>
<dbReference type="EnsemblMetazoa" id="XM_014392234.1">
    <property type="protein sequence ID" value="XP_014247720.1"/>
    <property type="gene ID" value="LOC106665652"/>
</dbReference>
<proteinExistence type="predicted"/>
<feature type="binding site" evidence="6">
    <location>
        <position position="291"/>
    </location>
    <ligand>
        <name>Zn(2+)</name>
        <dbReference type="ChEBI" id="CHEBI:29105"/>
    </ligand>
</feature>
<keyword evidence="3 6" id="KW-0479">Metal-binding</keyword>
<dbReference type="PANTHER" id="PTHR46015">
    <property type="entry name" value="ZGC:172121"/>
    <property type="match status" value="1"/>
</dbReference>
<keyword evidence="4 6" id="KW-0862">Zinc</keyword>
<dbReference type="PROSITE" id="PS50970">
    <property type="entry name" value="HCY"/>
    <property type="match status" value="1"/>
</dbReference>
<evidence type="ECO:0000259" key="7">
    <source>
        <dbReference type="PROSITE" id="PS50970"/>
    </source>
</evidence>
<evidence type="ECO:0000256" key="5">
    <source>
        <dbReference type="ARBA" id="ARBA00034478"/>
    </source>
</evidence>
<sequence>MSSKGAVLIDSGFATQLRNYISGNLDDHPLWVARFLVHDKNACLSVHKDFIRSGSTIIRSNTYQLSLQGFIKHMEMSEKEVTDLVYVAVNLCRQAVEEVKHPDGVKVKIAGSVGPYGASLHDGSEYTGSYCDSVTSEEFKEWHRWRVSNLLKAGVDLLAIETVPCSKEALAILDLLKEFPQAKAWLSFSIKNEKEISNGENFAESAKKCWDKSNGQLVAIGANCCKPEFILSLLTSLKEKDSSIPFIAYPNSGETFDEVNKRWIEGSNKGKVADYVPHWLEKGISYVGACCRNTASDLLDIGKVLKNRQKVK</sequence>
<name>A0A8I6RPU9_CIMLE</name>
<feature type="binding site" evidence="6">
    <location>
        <position position="290"/>
    </location>
    <ligand>
        <name>Zn(2+)</name>
        <dbReference type="ChEBI" id="CHEBI:29105"/>
    </ligand>
</feature>
<dbReference type="RefSeq" id="XP_014247720.1">
    <property type="nucleotide sequence ID" value="XM_014392234.1"/>
</dbReference>
<organism evidence="8 9">
    <name type="scientific">Cimex lectularius</name>
    <name type="common">Bed bug</name>
    <name type="synonym">Acanthia lectularia</name>
    <dbReference type="NCBI Taxonomy" id="79782"/>
    <lineage>
        <taxon>Eukaryota</taxon>
        <taxon>Metazoa</taxon>
        <taxon>Ecdysozoa</taxon>
        <taxon>Arthropoda</taxon>
        <taxon>Hexapoda</taxon>
        <taxon>Insecta</taxon>
        <taxon>Pterygota</taxon>
        <taxon>Neoptera</taxon>
        <taxon>Paraneoptera</taxon>
        <taxon>Hemiptera</taxon>
        <taxon>Heteroptera</taxon>
        <taxon>Panheteroptera</taxon>
        <taxon>Cimicomorpha</taxon>
        <taxon>Cimicidae</taxon>
        <taxon>Cimex</taxon>
    </lineage>
</organism>
<protein>
    <recommendedName>
        <fullName evidence="7">Hcy-binding domain-containing protein</fullName>
    </recommendedName>
</protein>
<dbReference type="GO" id="GO:0009086">
    <property type="term" value="P:methionine biosynthetic process"/>
    <property type="evidence" value="ECO:0007669"/>
    <property type="project" value="TreeGrafter"/>
</dbReference>
<dbReference type="GO" id="GO:0008898">
    <property type="term" value="F:S-adenosylmethionine-homocysteine S-methyltransferase activity"/>
    <property type="evidence" value="ECO:0007669"/>
    <property type="project" value="TreeGrafter"/>
</dbReference>
<feature type="domain" description="Hcy-binding" evidence="7">
    <location>
        <begin position="1"/>
        <end position="305"/>
    </location>
</feature>
<comment type="pathway">
    <text evidence="5">Amino-acid biosynthesis; L-methionine biosynthesis via de novo pathway.</text>
</comment>
<dbReference type="RefSeq" id="XP_014247722.1">
    <property type="nucleotide sequence ID" value="XM_014392236.1"/>
</dbReference>
<accession>A0A8I6RPU9</accession>
<dbReference type="Gene3D" id="3.20.20.330">
    <property type="entry name" value="Homocysteine-binding-like domain"/>
    <property type="match status" value="1"/>
</dbReference>
<dbReference type="OMA" id="TECYEAQ"/>
<dbReference type="EnsemblMetazoa" id="XM_014392236.1">
    <property type="protein sequence ID" value="XP_014247722.1"/>
    <property type="gene ID" value="LOC106665652"/>
</dbReference>
<dbReference type="GeneID" id="106665652"/>
<keyword evidence="2 6" id="KW-0808">Transferase</keyword>
<dbReference type="GO" id="GO:0033528">
    <property type="term" value="P:S-methylmethionine cycle"/>
    <property type="evidence" value="ECO:0007669"/>
    <property type="project" value="TreeGrafter"/>
</dbReference>
<comment type="cofactor">
    <cofactor evidence="6">
        <name>Zn(2+)</name>
        <dbReference type="ChEBI" id="CHEBI:29105"/>
    </cofactor>
</comment>
<evidence type="ECO:0000256" key="4">
    <source>
        <dbReference type="ARBA" id="ARBA00022833"/>
    </source>
</evidence>
<dbReference type="EnsemblMetazoa" id="XM_014392235.2">
    <property type="protein sequence ID" value="XP_014247721.1"/>
    <property type="gene ID" value="LOC106665652"/>
</dbReference>
<dbReference type="PANTHER" id="PTHR46015:SF1">
    <property type="entry name" value="HOMOCYSTEINE S-METHYLTRANSFERASE-LIKE ISOFORM 1"/>
    <property type="match status" value="1"/>
</dbReference>
<keyword evidence="1 6" id="KW-0489">Methyltransferase</keyword>
<dbReference type="KEGG" id="clec:106665652"/>
<dbReference type="InterPro" id="IPR036589">
    <property type="entry name" value="HCY_dom_sf"/>
</dbReference>
<dbReference type="AlphaFoldDB" id="A0A8I6RPU9"/>
<keyword evidence="9" id="KW-1185">Reference proteome</keyword>
<evidence type="ECO:0000313" key="8">
    <source>
        <dbReference type="EnsemblMetazoa" id="XP_014247721.1"/>
    </source>
</evidence>
<dbReference type="NCBIfam" id="NF007020">
    <property type="entry name" value="PRK09485.1"/>
    <property type="match status" value="1"/>
</dbReference>
<dbReference type="SUPFAM" id="SSF82282">
    <property type="entry name" value="Homocysteine S-methyltransferase"/>
    <property type="match status" value="1"/>
</dbReference>
<dbReference type="RefSeq" id="XP_014247721.1">
    <property type="nucleotide sequence ID" value="XM_014392235.2"/>
</dbReference>
<dbReference type="OrthoDB" id="261426at2759"/>
<dbReference type="GO" id="GO:0032259">
    <property type="term" value="P:methylation"/>
    <property type="evidence" value="ECO:0007669"/>
    <property type="project" value="UniProtKB-KW"/>
</dbReference>
<dbReference type="Pfam" id="PF02574">
    <property type="entry name" value="S-methyl_trans"/>
    <property type="match status" value="1"/>
</dbReference>
<evidence type="ECO:0000256" key="2">
    <source>
        <dbReference type="ARBA" id="ARBA00022679"/>
    </source>
</evidence>
<reference evidence="8" key="1">
    <citation type="submission" date="2022-01" db="UniProtKB">
        <authorList>
            <consortium name="EnsemblMetazoa"/>
        </authorList>
    </citation>
    <scope>IDENTIFICATION</scope>
</reference>
<dbReference type="Proteomes" id="UP000494040">
    <property type="component" value="Unassembled WGS sequence"/>
</dbReference>